<sequence length="85" mass="9863">MLSLELMTKGDCPLCDIAKKVIDQVIKNYPAELKLSDIEKSPELMEKYSERIPVLLIEGKESFVYKVHEITLRRKLDRALRDKEG</sequence>
<dbReference type="Pfam" id="PF05768">
    <property type="entry name" value="Glrx-like"/>
    <property type="match status" value="1"/>
</dbReference>
<proteinExistence type="predicted"/>
<name>A0A7T0BXP8_9BACT</name>
<dbReference type="KEGG" id="nli:G3M70_13655"/>
<gene>
    <name evidence="1" type="ORF">G3M70_13655</name>
</gene>
<accession>A0A7T0BXP8</accession>
<reference evidence="1 2" key="1">
    <citation type="submission" date="2020-02" db="EMBL/GenBank/DDBJ databases">
        <title>Genomic and physiological characterization of two novel Nitrospinaceae genera.</title>
        <authorList>
            <person name="Mueller A.J."/>
            <person name="Jung M.-Y."/>
            <person name="Strachan C.R."/>
            <person name="Herbold C.W."/>
            <person name="Kirkegaard R.H."/>
            <person name="Daims H."/>
        </authorList>
    </citation>
    <scope>NUCLEOTIDE SEQUENCE [LARGE SCALE GENOMIC DNA]</scope>
    <source>
        <strain evidence="1">EB</strain>
    </source>
</reference>
<evidence type="ECO:0000313" key="1">
    <source>
        <dbReference type="EMBL" id="QPJ62864.1"/>
    </source>
</evidence>
<dbReference type="PANTHER" id="PTHR33558:SF1">
    <property type="entry name" value="GLUTAREDOXIN-LIKE PROTEIN C5ORF63 HOMOLOG"/>
    <property type="match status" value="1"/>
</dbReference>
<evidence type="ECO:0000313" key="2">
    <source>
        <dbReference type="Proteomes" id="UP000594688"/>
    </source>
</evidence>
<dbReference type="Gene3D" id="3.40.30.10">
    <property type="entry name" value="Glutaredoxin"/>
    <property type="match status" value="1"/>
</dbReference>
<dbReference type="Proteomes" id="UP000594688">
    <property type="component" value="Chromosome"/>
</dbReference>
<protein>
    <submittedName>
        <fullName evidence="1">Glutaredoxin family protein</fullName>
    </submittedName>
</protein>
<dbReference type="AlphaFoldDB" id="A0A7T0BXP8"/>
<dbReference type="InterPro" id="IPR036249">
    <property type="entry name" value="Thioredoxin-like_sf"/>
</dbReference>
<dbReference type="PANTHER" id="PTHR33558">
    <property type="entry name" value="GLUTAREDOXIN-LIKE PROTEIN C5ORF63 HOMOLOG"/>
    <property type="match status" value="1"/>
</dbReference>
<dbReference type="SUPFAM" id="SSF52833">
    <property type="entry name" value="Thioredoxin-like"/>
    <property type="match status" value="1"/>
</dbReference>
<organism evidence="1 2">
    <name type="scientific">Candidatus Nitronauta litoralis</name>
    <dbReference type="NCBI Taxonomy" id="2705533"/>
    <lineage>
        <taxon>Bacteria</taxon>
        <taxon>Pseudomonadati</taxon>
        <taxon>Nitrospinota/Tectimicrobiota group</taxon>
        <taxon>Nitrospinota</taxon>
        <taxon>Nitrospinia</taxon>
        <taxon>Nitrospinales</taxon>
        <taxon>Nitrospinaceae</taxon>
        <taxon>Candidatus Nitronauta</taxon>
    </lineage>
</organism>
<dbReference type="InterPro" id="IPR008554">
    <property type="entry name" value="Glutaredoxin-like"/>
</dbReference>
<dbReference type="InterPro" id="IPR052565">
    <property type="entry name" value="Glutaredoxin-like_YDR286C"/>
</dbReference>
<dbReference type="EMBL" id="CP048685">
    <property type="protein sequence ID" value="QPJ62864.1"/>
    <property type="molecule type" value="Genomic_DNA"/>
</dbReference>